<proteinExistence type="predicted"/>
<evidence type="ECO:0000259" key="13">
    <source>
        <dbReference type="PROSITE" id="PS50071"/>
    </source>
</evidence>
<evidence type="ECO:0000313" key="15">
    <source>
        <dbReference type="WBParaSite" id="GPLIN_000181000"/>
    </source>
</evidence>
<reference evidence="15" key="3">
    <citation type="submission" date="2016-06" db="UniProtKB">
        <authorList>
            <consortium name="WormBaseParasite"/>
        </authorList>
    </citation>
    <scope>IDENTIFICATION</scope>
</reference>
<dbReference type="PROSITE" id="PS00027">
    <property type="entry name" value="HOMEOBOX_1"/>
    <property type="match status" value="1"/>
</dbReference>
<dbReference type="InterPro" id="IPR001356">
    <property type="entry name" value="HD"/>
</dbReference>
<dbReference type="InterPro" id="IPR011011">
    <property type="entry name" value="Znf_FYVE_PHD"/>
</dbReference>
<evidence type="ECO:0000256" key="5">
    <source>
        <dbReference type="ARBA" id="ARBA00023125"/>
    </source>
</evidence>
<evidence type="ECO:0000256" key="3">
    <source>
        <dbReference type="ARBA" id="ARBA00022771"/>
    </source>
</evidence>
<accession>A0A183BMH5</accession>
<dbReference type="PROSITE" id="PS50016">
    <property type="entry name" value="ZF_PHD_2"/>
    <property type="match status" value="1"/>
</dbReference>
<comment type="subcellular location">
    <subcellularLocation>
        <location evidence="1 8 10">Nucleus</location>
    </subcellularLocation>
</comment>
<keyword evidence="7 8" id="KW-0539">Nucleus</keyword>
<feature type="domain" description="Homeobox" evidence="13">
    <location>
        <begin position="170"/>
        <end position="198"/>
    </location>
</feature>
<dbReference type="GO" id="GO:0000981">
    <property type="term" value="F:DNA-binding transcription factor activity, RNA polymerase II-specific"/>
    <property type="evidence" value="ECO:0007669"/>
    <property type="project" value="InterPro"/>
</dbReference>
<evidence type="ECO:0000259" key="12">
    <source>
        <dbReference type="PROSITE" id="PS50016"/>
    </source>
</evidence>
<evidence type="ECO:0000256" key="9">
    <source>
        <dbReference type="PROSITE-ProRule" id="PRU00146"/>
    </source>
</evidence>
<keyword evidence="4" id="KW-0862">Zinc</keyword>
<dbReference type="GO" id="GO:0005634">
    <property type="term" value="C:nucleus"/>
    <property type="evidence" value="ECO:0007669"/>
    <property type="project" value="UniProtKB-SubCell"/>
</dbReference>
<evidence type="ECO:0000256" key="4">
    <source>
        <dbReference type="ARBA" id="ARBA00022833"/>
    </source>
</evidence>
<dbReference type="CDD" id="cd00086">
    <property type="entry name" value="homeodomain"/>
    <property type="match status" value="1"/>
</dbReference>
<organism evidence="14 15">
    <name type="scientific">Globodera pallida</name>
    <name type="common">Potato cyst nematode worm</name>
    <name type="synonym">Heterodera pallida</name>
    <dbReference type="NCBI Taxonomy" id="36090"/>
    <lineage>
        <taxon>Eukaryota</taxon>
        <taxon>Metazoa</taxon>
        <taxon>Ecdysozoa</taxon>
        <taxon>Nematoda</taxon>
        <taxon>Chromadorea</taxon>
        <taxon>Rhabditida</taxon>
        <taxon>Tylenchina</taxon>
        <taxon>Tylenchomorpha</taxon>
        <taxon>Tylenchoidea</taxon>
        <taxon>Heteroderidae</taxon>
        <taxon>Heteroderinae</taxon>
        <taxon>Globodera</taxon>
    </lineage>
</organism>
<sequence length="324" mass="35230">MMIANAYLNGVVEQSPHQLHSSDTSTANERRSSSFSSSSTLKDVSASSSFNFVNSCLNHSAHLQPPATCSTTTDVVPSLNCSIPSSSSMGFSSIVNAAAANNRIGALYGGMNTFTGPGNVHAQMMGAYFNATASAAAATAVSTAVQGVSPGLQPRKNRRERTTFTYVYVREQIAEQIQLQESRIQVWFKNRRAKQRQQDNQSEPNKAHTVAGSGSDQVPGRLPSSLKRASLLPPASMFAPSALMPMPEQRIQLNGQCQACRRELSDQHKGIQCTAIGQGCNRVFHWACADMTLEAFQEFCKDPRLEWICRDCFAQKGPHCVFTI</sequence>
<dbReference type="SMART" id="SM00389">
    <property type="entry name" value="HOX"/>
    <property type="match status" value="1"/>
</dbReference>
<evidence type="ECO:0000256" key="1">
    <source>
        <dbReference type="ARBA" id="ARBA00004123"/>
    </source>
</evidence>
<feature type="domain" description="PHD-type" evidence="12">
    <location>
        <begin position="254"/>
        <end position="315"/>
    </location>
</feature>
<dbReference type="Proteomes" id="UP000050741">
    <property type="component" value="Unassembled WGS sequence"/>
</dbReference>
<dbReference type="PROSITE" id="PS50071">
    <property type="entry name" value="HOMEOBOX_2"/>
    <property type="match status" value="1"/>
</dbReference>
<dbReference type="WBParaSite" id="GPLIN_000181000">
    <property type="protein sequence ID" value="GPLIN_000181000"/>
    <property type="gene ID" value="GPLIN_000181000"/>
</dbReference>
<dbReference type="PANTHER" id="PTHR45793">
    <property type="entry name" value="HOMEOBOX PROTEIN"/>
    <property type="match status" value="1"/>
</dbReference>
<reference evidence="14" key="1">
    <citation type="submission" date="2013-12" db="EMBL/GenBank/DDBJ databases">
        <authorList>
            <person name="Aslett M."/>
        </authorList>
    </citation>
    <scope>NUCLEOTIDE SEQUENCE [LARGE SCALE GENOMIC DNA]</scope>
    <source>
        <strain evidence="14">Lindley</strain>
    </source>
</reference>
<evidence type="ECO:0000256" key="6">
    <source>
        <dbReference type="ARBA" id="ARBA00023155"/>
    </source>
</evidence>
<protein>
    <submittedName>
        <fullName evidence="15">PHD-type domain-containing protein</fullName>
    </submittedName>
</protein>
<evidence type="ECO:0000313" key="14">
    <source>
        <dbReference type="Proteomes" id="UP000050741"/>
    </source>
</evidence>
<keyword evidence="14" id="KW-1185">Reference proteome</keyword>
<dbReference type="Gene3D" id="3.30.40.10">
    <property type="entry name" value="Zinc/RING finger domain, C3HC4 (zinc finger)"/>
    <property type="match status" value="1"/>
</dbReference>
<evidence type="ECO:0000256" key="11">
    <source>
        <dbReference type="SAM" id="MobiDB-lite"/>
    </source>
</evidence>
<evidence type="ECO:0000256" key="10">
    <source>
        <dbReference type="RuleBase" id="RU000682"/>
    </source>
</evidence>
<dbReference type="Pfam" id="PF00046">
    <property type="entry name" value="Homeodomain"/>
    <property type="match status" value="1"/>
</dbReference>
<keyword evidence="3 9" id="KW-0863">Zinc-finger</keyword>
<keyword evidence="6 8" id="KW-0371">Homeobox</keyword>
<feature type="region of interest" description="Disordered" evidence="11">
    <location>
        <begin position="195"/>
        <end position="226"/>
    </location>
</feature>
<dbReference type="SUPFAM" id="SSF46689">
    <property type="entry name" value="Homeodomain-like"/>
    <property type="match status" value="1"/>
</dbReference>
<dbReference type="InterPro" id="IPR019787">
    <property type="entry name" value="Znf_PHD-finger"/>
</dbReference>
<dbReference type="InterPro" id="IPR009057">
    <property type="entry name" value="Homeodomain-like_sf"/>
</dbReference>
<dbReference type="GO" id="GO:0000978">
    <property type="term" value="F:RNA polymerase II cis-regulatory region sequence-specific DNA binding"/>
    <property type="evidence" value="ECO:0007669"/>
    <property type="project" value="TreeGrafter"/>
</dbReference>
<dbReference type="InterPro" id="IPR013083">
    <property type="entry name" value="Znf_RING/FYVE/PHD"/>
</dbReference>
<reference evidence="14" key="2">
    <citation type="submission" date="2014-05" db="EMBL/GenBank/DDBJ databases">
        <title>The genome and life-stage specific transcriptomes of Globodera pallida elucidate key aspects of plant parasitism by a cyst nematode.</title>
        <authorList>
            <person name="Cotton J.A."/>
            <person name="Lilley C.J."/>
            <person name="Jones L.M."/>
            <person name="Kikuchi T."/>
            <person name="Reid A.J."/>
            <person name="Thorpe P."/>
            <person name="Tsai I.J."/>
            <person name="Beasley H."/>
            <person name="Blok V."/>
            <person name="Cock P.J.A."/>
            <person name="Van den Akker S.E."/>
            <person name="Holroyd N."/>
            <person name="Hunt M."/>
            <person name="Mantelin S."/>
            <person name="Naghra H."/>
            <person name="Pain A."/>
            <person name="Palomares-Rius J.E."/>
            <person name="Zarowiecki M."/>
            <person name="Berriman M."/>
            <person name="Jones J.T."/>
            <person name="Urwin P.E."/>
        </authorList>
    </citation>
    <scope>NUCLEOTIDE SEQUENCE [LARGE SCALE GENOMIC DNA]</scope>
    <source>
        <strain evidence="14">Lindley</strain>
    </source>
</reference>
<name>A0A183BMH5_GLOPA</name>
<dbReference type="AlphaFoldDB" id="A0A183BMH5"/>
<evidence type="ECO:0000256" key="2">
    <source>
        <dbReference type="ARBA" id="ARBA00022723"/>
    </source>
</evidence>
<dbReference type="PANTHER" id="PTHR45793:SF27">
    <property type="entry name" value="HOMEOBOX PROTEIN CEH-37"/>
    <property type="match status" value="1"/>
</dbReference>
<evidence type="ECO:0000256" key="7">
    <source>
        <dbReference type="ARBA" id="ARBA00023242"/>
    </source>
</evidence>
<feature type="compositionally biased region" description="Polar residues" evidence="11">
    <location>
        <begin position="15"/>
        <end position="27"/>
    </location>
</feature>
<dbReference type="SUPFAM" id="SSF57903">
    <property type="entry name" value="FYVE/PHD zinc finger"/>
    <property type="match status" value="1"/>
</dbReference>
<dbReference type="GO" id="GO:0008270">
    <property type="term" value="F:zinc ion binding"/>
    <property type="evidence" value="ECO:0007669"/>
    <property type="project" value="UniProtKB-KW"/>
</dbReference>
<feature type="DNA-binding region" description="Homeobox" evidence="8">
    <location>
        <begin position="172"/>
        <end position="199"/>
    </location>
</feature>
<evidence type="ECO:0000256" key="8">
    <source>
        <dbReference type="PROSITE-ProRule" id="PRU00108"/>
    </source>
</evidence>
<keyword evidence="5 8" id="KW-0238">DNA-binding</keyword>
<dbReference type="Gene3D" id="1.10.10.60">
    <property type="entry name" value="Homeodomain-like"/>
    <property type="match status" value="1"/>
</dbReference>
<keyword evidence="2" id="KW-0479">Metal-binding</keyword>
<dbReference type="InterPro" id="IPR017970">
    <property type="entry name" value="Homeobox_CS"/>
</dbReference>
<feature type="region of interest" description="Disordered" evidence="11">
    <location>
        <begin position="14"/>
        <end position="41"/>
    </location>
</feature>